<feature type="compositionally biased region" description="Basic and acidic residues" evidence="1">
    <location>
        <begin position="205"/>
        <end position="235"/>
    </location>
</feature>
<feature type="region of interest" description="Disordered" evidence="1">
    <location>
        <begin position="190"/>
        <end position="287"/>
    </location>
</feature>
<gene>
    <name evidence="3" type="ORF">DV515_00013041</name>
</gene>
<proteinExistence type="predicted"/>
<dbReference type="PROSITE" id="PS50181">
    <property type="entry name" value="FBOX"/>
    <property type="match status" value="1"/>
</dbReference>
<evidence type="ECO:0000313" key="3">
    <source>
        <dbReference type="EMBL" id="RLV94653.1"/>
    </source>
</evidence>
<evidence type="ECO:0000313" key="4">
    <source>
        <dbReference type="Proteomes" id="UP000276834"/>
    </source>
</evidence>
<dbReference type="PANTHER" id="PTHR46857:SF2">
    <property type="entry name" value="F-BOX ONLY PROTEIN 16"/>
    <property type="match status" value="1"/>
</dbReference>
<dbReference type="SUPFAM" id="SSF81383">
    <property type="entry name" value="F-box domain"/>
    <property type="match status" value="1"/>
</dbReference>
<dbReference type="OrthoDB" id="10257471at2759"/>
<dbReference type="PANTHER" id="PTHR46857">
    <property type="entry name" value="EPITHELIAL CELL-TRANSFORMING SEQUENCE 2 ONCOGENE-LIKE"/>
    <property type="match status" value="1"/>
</dbReference>
<organism evidence="3 4">
    <name type="scientific">Chloebia gouldiae</name>
    <name type="common">Gouldian finch</name>
    <name type="synonym">Erythrura gouldiae</name>
    <dbReference type="NCBI Taxonomy" id="44316"/>
    <lineage>
        <taxon>Eukaryota</taxon>
        <taxon>Metazoa</taxon>
        <taxon>Chordata</taxon>
        <taxon>Craniata</taxon>
        <taxon>Vertebrata</taxon>
        <taxon>Euteleostomi</taxon>
        <taxon>Archelosauria</taxon>
        <taxon>Archosauria</taxon>
        <taxon>Dinosauria</taxon>
        <taxon>Saurischia</taxon>
        <taxon>Theropoda</taxon>
        <taxon>Coelurosauria</taxon>
        <taxon>Aves</taxon>
        <taxon>Neognathae</taxon>
        <taxon>Neoaves</taxon>
        <taxon>Telluraves</taxon>
        <taxon>Australaves</taxon>
        <taxon>Passeriformes</taxon>
        <taxon>Passeroidea</taxon>
        <taxon>Passeridae</taxon>
        <taxon>Chloebia</taxon>
    </lineage>
</organism>
<dbReference type="STRING" id="44316.ENSEGOP00005020182"/>
<sequence>MAPTFLPSDPPLKSCFSPFFPFSGTAAKAAPPSHGVFEERRALLGKWFDKWTDGQRRRILVDLLEHCSLSQQKFCAKQLQARVPTEAIDFTTRLPRVLSLYIFSFLDPRSLCRCAQVSWHWKSLSELDQLWMLKCLRFGWLLGRCPTPWEQGAWKRLYVATVRELRLGRPQTPSKDEFVVLDVRPVKSNVPEGKRPAAGLGPARGRTELRPWRSADGSPRDTVRYNFLDNHHPIEQARQARRKGGGHTPDLSRQAAERKKRAARGSAPLRKVKSLEVSPGCDSSTGV</sequence>
<evidence type="ECO:0000259" key="2">
    <source>
        <dbReference type="PROSITE" id="PS50181"/>
    </source>
</evidence>
<dbReference type="SMART" id="SM00256">
    <property type="entry name" value="FBOX"/>
    <property type="match status" value="1"/>
</dbReference>
<dbReference type="Gene3D" id="1.20.1280.50">
    <property type="match status" value="1"/>
</dbReference>
<dbReference type="CDD" id="cd22172">
    <property type="entry name" value="F-box_FBXO16"/>
    <property type="match status" value="1"/>
</dbReference>
<evidence type="ECO:0000256" key="1">
    <source>
        <dbReference type="SAM" id="MobiDB-lite"/>
    </source>
</evidence>
<protein>
    <recommendedName>
        <fullName evidence="2">F-box domain-containing protein</fullName>
    </recommendedName>
</protein>
<feature type="domain" description="F-box" evidence="2">
    <location>
        <begin position="88"/>
        <end position="134"/>
    </location>
</feature>
<accession>A0A3L8S3A9</accession>
<dbReference type="InterPro" id="IPR052805">
    <property type="entry name" value="GEF_Ubiquitin-Prot_Reg"/>
</dbReference>
<keyword evidence="4" id="KW-1185">Reference proteome</keyword>
<dbReference type="Proteomes" id="UP000276834">
    <property type="component" value="Unassembled WGS sequence"/>
</dbReference>
<dbReference type="InterPro" id="IPR001810">
    <property type="entry name" value="F-box_dom"/>
</dbReference>
<dbReference type="AlphaFoldDB" id="A0A3L8S3A9"/>
<dbReference type="Pfam" id="PF12937">
    <property type="entry name" value="F-box-like"/>
    <property type="match status" value="1"/>
</dbReference>
<name>A0A3L8S3A9_CHLGU</name>
<dbReference type="EMBL" id="QUSF01000082">
    <property type="protein sequence ID" value="RLV94653.1"/>
    <property type="molecule type" value="Genomic_DNA"/>
</dbReference>
<reference evidence="3 4" key="1">
    <citation type="journal article" date="2018" name="Proc. R. Soc. B">
        <title>A non-coding region near Follistatin controls head colour polymorphism in the Gouldian finch.</title>
        <authorList>
            <person name="Toomey M.B."/>
            <person name="Marques C.I."/>
            <person name="Andrade P."/>
            <person name="Araujo P.M."/>
            <person name="Sabatino S."/>
            <person name="Gazda M.A."/>
            <person name="Afonso S."/>
            <person name="Lopes R.J."/>
            <person name="Corbo J.C."/>
            <person name="Carneiro M."/>
        </authorList>
    </citation>
    <scope>NUCLEOTIDE SEQUENCE [LARGE SCALE GENOMIC DNA]</scope>
    <source>
        <strain evidence="3">Red01</strain>
        <tissue evidence="3">Muscle</tissue>
    </source>
</reference>
<dbReference type="InterPro" id="IPR036047">
    <property type="entry name" value="F-box-like_dom_sf"/>
</dbReference>
<comment type="caution">
    <text evidence="3">The sequence shown here is derived from an EMBL/GenBank/DDBJ whole genome shotgun (WGS) entry which is preliminary data.</text>
</comment>